<comment type="caution">
    <text evidence="4">The sequence shown here is derived from an EMBL/GenBank/DDBJ whole genome shotgun (WGS) entry which is preliminary data.</text>
</comment>
<dbReference type="SMART" id="SM00862">
    <property type="entry name" value="Trans_reg_C"/>
    <property type="match status" value="1"/>
</dbReference>
<gene>
    <name evidence="4" type="ORF">E5A73_09870</name>
</gene>
<dbReference type="Pfam" id="PF00486">
    <property type="entry name" value="Trans_reg_C"/>
    <property type="match status" value="1"/>
</dbReference>
<dbReference type="SUPFAM" id="SSF46894">
    <property type="entry name" value="C-terminal effector domain of the bipartite response regulators"/>
    <property type="match status" value="1"/>
</dbReference>
<dbReference type="CDD" id="cd00383">
    <property type="entry name" value="trans_reg_C"/>
    <property type="match status" value="1"/>
</dbReference>
<keyword evidence="1 2" id="KW-0238">DNA-binding</keyword>
<keyword evidence="5" id="KW-1185">Reference proteome</keyword>
<sequence>MQITTHFETHPKAALASDLSATIAGVHVIRLQDRCAEESSASCVNTTSTAEGFGMLQSDALVFGDVVLDRSCLFAHRDGKQIRFTRSERALLLMLSRQPHSLMRRSQLLDAIASTDSDISDRNVDFLINRLRAKLGDSARSPRFIATQYGEGYIWIAARSPVAAAKPDRGTASGILAIVPVVPRPDTRLAEQAEAIIGQMRDRIVSTIGPGQAVIIMASEEDIATRYLLEVRYQESGANLCGIATLREVQSRRIIRALRVEFGGFGTTSLTPEIERAANDVVEALQRNLAEASEGLGTPADQPLEIRFRKATTLLSASNPEWLEKGLQLREAREQNPASADIALQWCLHLFARLVLANPFIGISRGERDDLESEIEATVLECLPLIESNPLLMLAAAKLLYFVDRGHLELAEDLAERAFARTADFAAALPILGQIRQAHGDFPAALAFFDRGIEMADAGSEFETHMRVIKCIALLAAGDREALKAEPTAYESPHSPLALRVMVAVLVTPPGDATPQVAMDVLVAAGPDGARNAIEFTYMTSARQLTSPEARANILQGLLAHLTRLHGADVIPPFVLTGTGLKAPI</sequence>
<dbReference type="OrthoDB" id="4473689at2"/>
<proteinExistence type="predicted"/>
<organism evidence="4 5">
    <name type="scientific">Sphingomonas gei</name>
    <dbReference type="NCBI Taxonomy" id="1395960"/>
    <lineage>
        <taxon>Bacteria</taxon>
        <taxon>Pseudomonadati</taxon>
        <taxon>Pseudomonadota</taxon>
        <taxon>Alphaproteobacteria</taxon>
        <taxon>Sphingomonadales</taxon>
        <taxon>Sphingomonadaceae</taxon>
        <taxon>Sphingomonas</taxon>
    </lineage>
</organism>
<evidence type="ECO:0000313" key="4">
    <source>
        <dbReference type="EMBL" id="TGX53167.1"/>
    </source>
</evidence>
<dbReference type="EMBL" id="SRXT01000004">
    <property type="protein sequence ID" value="TGX53167.1"/>
    <property type="molecule type" value="Genomic_DNA"/>
</dbReference>
<protein>
    <submittedName>
        <fullName evidence="4">Winged helix family transcriptional regulator</fullName>
    </submittedName>
</protein>
<dbReference type="AlphaFoldDB" id="A0A4S1XC44"/>
<evidence type="ECO:0000256" key="1">
    <source>
        <dbReference type="ARBA" id="ARBA00023125"/>
    </source>
</evidence>
<dbReference type="GO" id="GO:0000160">
    <property type="term" value="P:phosphorelay signal transduction system"/>
    <property type="evidence" value="ECO:0007669"/>
    <property type="project" value="InterPro"/>
</dbReference>
<feature type="domain" description="OmpR/PhoB-type" evidence="3">
    <location>
        <begin position="58"/>
        <end position="157"/>
    </location>
</feature>
<dbReference type="InterPro" id="IPR036388">
    <property type="entry name" value="WH-like_DNA-bd_sf"/>
</dbReference>
<dbReference type="GO" id="GO:0006355">
    <property type="term" value="P:regulation of DNA-templated transcription"/>
    <property type="evidence" value="ECO:0007669"/>
    <property type="project" value="InterPro"/>
</dbReference>
<dbReference type="Gene3D" id="1.10.10.10">
    <property type="entry name" value="Winged helix-like DNA-binding domain superfamily/Winged helix DNA-binding domain"/>
    <property type="match status" value="1"/>
</dbReference>
<dbReference type="InterPro" id="IPR001867">
    <property type="entry name" value="OmpR/PhoB-type_DNA-bd"/>
</dbReference>
<dbReference type="PROSITE" id="PS51755">
    <property type="entry name" value="OMPR_PHOB"/>
    <property type="match status" value="1"/>
</dbReference>
<dbReference type="InterPro" id="IPR016032">
    <property type="entry name" value="Sig_transdc_resp-reg_C-effctor"/>
</dbReference>
<dbReference type="GO" id="GO:0003677">
    <property type="term" value="F:DNA binding"/>
    <property type="evidence" value="ECO:0007669"/>
    <property type="project" value="UniProtKB-UniRule"/>
</dbReference>
<evidence type="ECO:0000313" key="5">
    <source>
        <dbReference type="Proteomes" id="UP000306147"/>
    </source>
</evidence>
<evidence type="ECO:0000256" key="2">
    <source>
        <dbReference type="PROSITE-ProRule" id="PRU01091"/>
    </source>
</evidence>
<evidence type="ECO:0000259" key="3">
    <source>
        <dbReference type="PROSITE" id="PS51755"/>
    </source>
</evidence>
<name>A0A4S1XC44_9SPHN</name>
<reference evidence="4 5" key="1">
    <citation type="submission" date="2019-04" db="EMBL/GenBank/DDBJ databases">
        <title>Sphingomonas psychrotolerans sp. nov., isolated from soil in the Tianshan Mountains, Xinjiang, China.</title>
        <authorList>
            <person name="Luo Y."/>
            <person name="Sheng H."/>
        </authorList>
    </citation>
    <scope>NUCLEOTIDE SEQUENCE [LARGE SCALE GENOMIC DNA]</scope>
    <source>
        <strain evidence="4 5">ZFGT-11</strain>
    </source>
</reference>
<dbReference type="Proteomes" id="UP000306147">
    <property type="component" value="Unassembled WGS sequence"/>
</dbReference>
<accession>A0A4S1XC44</accession>
<feature type="DNA-binding region" description="OmpR/PhoB-type" evidence="2">
    <location>
        <begin position="58"/>
        <end position="157"/>
    </location>
</feature>